<protein>
    <submittedName>
        <fullName evidence="1">Uncharacterized protein</fullName>
    </submittedName>
</protein>
<proteinExistence type="predicted"/>
<dbReference type="Proteomes" id="UP001056120">
    <property type="component" value="Linkage Group LG04"/>
</dbReference>
<organism evidence="1 2">
    <name type="scientific">Smallanthus sonchifolius</name>
    <dbReference type="NCBI Taxonomy" id="185202"/>
    <lineage>
        <taxon>Eukaryota</taxon>
        <taxon>Viridiplantae</taxon>
        <taxon>Streptophyta</taxon>
        <taxon>Embryophyta</taxon>
        <taxon>Tracheophyta</taxon>
        <taxon>Spermatophyta</taxon>
        <taxon>Magnoliopsida</taxon>
        <taxon>eudicotyledons</taxon>
        <taxon>Gunneridae</taxon>
        <taxon>Pentapetalae</taxon>
        <taxon>asterids</taxon>
        <taxon>campanulids</taxon>
        <taxon>Asterales</taxon>
        <taxon>Asteraceae</taxon>
        <taxon>Asteroideae</taxon>
        <taxon>Heliantheae alliance</taxon>
        <taxon>Millerieae</taxon>
        <taxon>Smallanthus</taxon>
    </lineage>
</organism>
<name>A0ACB9JFP9_9ASTR</name>
<sequence>MACCILLLELLQKIRNVAPAWRLSGKENKQRPALHHASHHHRCTIATTAGTNDPSRHTSLVGFFFWNFLSKTVGSSGGYGAGQDVNLVLMFKLVGILLFSWVIIDVVLHIGTGQANIFHVFSVN</sequence>
<reference evidence="1 2" key="2">
    <citation type="journal article" date="2022" name="Mol. Ecol. Resour.">
        <title>The genomes of chicory, endive, great burdock and yacon provide insights into Asteraceae paleo-polyploidization history and plant inulin production.</title>
        <authorList>
            <person name="Fan W."/>
            <person name="Wang S."/>
            <person name="Wang H."/>
            <person name="Wang A."/>
            <person name="Jiang F."/>
            <person name="Liu H."/>
            <person name="Zhao H."/>
            <person name="Xu D."/>
            <person name="Zhang Y."/>
        </authorList>
    </citation>
    <scope>NUCLEOTIDE SEQUENCE [LARGE SCALE GENOMIC DNA]</scope>
    <source>
        <strain evidence="2">cv. Yunnan</strain>
        <tissue evidence="1">Leaves</tissue>
    </source>
</reference>
<reference evidence="2" key="1">
    <citation type="journal article" date="2022" name="Mol. Ecol. Resour.">
        <title>The genomes of chicory, endive, great burdock and yacon provide insights into Asteraceae palaeo-polyploidization history and plant inulin production.</title>
        <authorList>
            <person name="Fan W."/>
            <person name="Wang S."/>
            <person name="Wang H."/>
            <person name="Wang A."/>
            <person name="Jiang F."/>
            <person name="Liu H."/>
            <person name="Zhao H."/>
            <person name="Xu D."/>
            <person name="Zhang Y."/>
        </authorList>
    </citation>
    <scope>NUCLEOTIDE SEQUENCE [LARGE SCALE GENOMIC DNA]</scope>
    <source>
        <strain evidence="2">cv. Yunnan</strain>
    </source>
</reference>
<dbReference type="EMBL" id="CM042021">
    <property type="protein sequence ID" value="KAI3819105.1"/>
    <property type="molecule type" value="Genomic_DNA"/>
</dbReference>
<evidence type="ECO:0000313" key="1">
    <source>
        <dbReference type="EMBL" id="KAI3819105.1"/>
    </source>
</evidence>
<comment type="caution">
    <text evidence="1">The sequence shown here is derived from an EMBL/GenBank/DDBJ whole genome shotgun (WGS) entry which is preliminary data.</text>
</comment>
<keyword evidence="2" id="KW-1185">Reference proteome</keyword>
<accession>A0ACB9JFP9</accession>
<evidence type="ECO:0000313" key="2">
    <source>
        <dbReference type="Proteomes" id="UP001056120"/>
    </source>
</evidence>
<gene>
    <name evidence="1" type="ORF">L1987_12928</name>
</gene>